<dbReference type="GO" id="GO:0016579">
    <property type="term" value="P:protein deubiquitination"/>
    <property type="evidence" value="ECO:0007669"/>
    <property type="project" value="TreeGrafter"/>
</dbReference>
<evidence type="ECO:0000256" key="3">
    <source>
        <dbReference type="ARBA" id="ARBA00022490"/>
    </source>
</evidence>
<dbReference type="InParanoid" id="F4RCL2"/>
<evidence type="ECO:0000256" key="2">
    <source>
        <dbReference type="ARBA" id="ARBA00004496"/>
    </source>
</evidence>
<evidence type="ECO:0000259" key="13">
    <source>
        <dbReference type="PROSITE" id="PS50053"/>
    </source>
</evidence>
<dbReference type="InterPro" id="IPR038765">
    <property type="entry name" value="Papain-like_cys_pep_sf"/>
</dbReference>
<dbReference type="GO" id="GO:0030968">
    <property type="term" value="P:endoplasmic reticulum unfolded protein response"/>
    <property type="evidence" value="ECO:0007669"/>
    <property type="project" value="TreeGrafter"/>
</dbReference>
<dbReference type="Proteomes" id="UP000001072">
    <property type="component" value="Unassembled WGS sequence"/>
</dbReference>
<dbReference type="PANTHER" id="PTHR13312:SF0">
    <property type="entry name" value="UBIQUITIN THIOESTERASE OTU1"/>
    <property type="match status" value="1"/>
</dbReference>
<name>F4RCL2_MELLP</name>
<evidence type="ECO:0000259" key="14">
    <source>
        <dbReference type="PROSITE" id="PS50802"/>
    </source>
</evidence>
<dbReference type="HOGENOM" id="CLU_049327_0_0_1"/>
<keyword evidence="8 11" id="KW-0378">Hydrolase</keyword>
<dbReference type="EC" id="3.4.19.12" evidence="11"/>
<dbReference type="GO" id="GO:0005634">
    <property type="term" value="C:nucleus"/>
    <property type="evidence" value="ECO:0007669"/>
    <property type="project" value="TreeGrafter"/>
</dbReference>
<dbReference type="EMBL" id="GL883096">
    <property type="protein sequence ID" value="EGG09943.1"/>
    <property type="molecule type" value="Genomic_DNA"/>
</dbReference>
<feature type="domain" description="Ubiquitin-like" evidence="13">
    <location>
        <begin position="4"/>
        <end position="84"/>
    </location>
</feature>
<feature type="domain" description="OTU" evidence="14">
    <location>
        <begin position="129"/>
        <end position="252"/>
    </location>
</feature>
<organism evidence="16">
    <name type="scientific">Melampsora larici-populina (strain 98AG31 / pathotype 3-4-7)</name>
    <name type="common">Poplar leaf rust fungus</name>
    <dbReference type="NCBI Taxonomy" id="747676"/>
    <lineage>
        <taxon>Eukaryota</taxon>
        <taxon>Fungi</taxon>
        <taxon>Dikarya</taxon>
        <taxon>Basidiomycota</taxon>
        <taxon>Pucciniomycotina</taxon>
        <taxon>Pucciniomycetes</taxon>
        <taxon>Pucciniales</taxon>
        <taxon>Melampsoraceae</taxon>
        <taxon>Melampsora</taxon>
    </lineage>
</organism>
<dbReference type="eggNOG" id="KOG3288">
    <property type="taxonomic scope" value="Eukaryota"/>
</dbReference>
<dbReference type="GO" id="GO:0005829">
    <property type="term" value="C:cytosol"/>
    <property type="evidence" value="ECO:0007669"/>
    <property type="project" value="TreeGrafter"/>
</dbReference>
<evidence type="ECO:0000313" key="15">
    <source>
        <dbReference type="EMBL" id="EGG09943.1"/>
    </source>
</evidence>
<dbReference type="MEROPS" id="C85.007"/>
<dbReference type="CDD" id="cd22745">
    <property type="entry name" value="OTU_OTU1"/>
    <property type="match status" value="1"/>
</dbReference>
<dbReference type="FunFam" id="3.90.70.80:FF:000016">
    <property type="entry name" value="Putative ubiquitin thioesterase otu1"/>
    <property type="match status" value="1"/>
</dbReference>
<dbReference type="InterPro" id="IPR029071">
    <property type="entry name" value="Ubiquitin-like_domsf"/>
</dbReference>
<keyword evidence="5" id="KW-0479">Metal-binding</keyword>
<sequence>MEVINLRIRSPSGVSTIQINPNSSRQELYQIISSNTQLADSTFEIRLGFPRPQLLPDSSPTATIKSLGITNGETLQISLTNSAPLIQPPKASAPSIQQPSASASASTPNPSSKSKPENVSVPIDGLGHLILRLIADDNSCLFNAIGLCLERTQSNVSSKLRQIVAQAVRKDPLKWSEAVLGRSPELYISKILDKNVWGGAIEISILSGHYQTEICSIDVKTGRIDRFGESENYSNRIILIYSGIHYDALTLTPDLSTTDTSFDTTIFSTSQDDLLSSSLQLVKLLREQHYFTDTASFSLRCMVCKTALVGEADARKHAEQTGHTQFGEYA</sequence>
<gene>
    <name evidence="15" type="ORF">MELLADRAFT_74313</name>
</gene>
<dbReference type="Pfam" id="PF24560">
    <property type="entry name" value="zf-C2H2_OTU1_C"/>
    <property type="match status" value="1"/>
</dbReference>
<keyword evidence="16" id="KW-1185">Reference proteome</keyword>
<reference evidence="16" key="1">
    <citation type="journal article" date="2011" name="Proc. Natl. Acad. Sci. U.S.A.">
        <title>Obligate biotrophy features unraveled by the genomic analysis of rust fungi.</title>
        <authorList>
            <person name="Duplessis S."/>
            <person name="Cuomo C.A."/>
            <person name="Lin Y.-C."/>
            <person name="Aerts A."/>
            <person name="Tisserant E."/>
            <person name="Veneault-Fourrey C."/>
            <person name="Joly D.L."/>
            <person name="Hacquard S."/>
            <person name="Amselem J."/>
            <person name="Cantarel B.L."/>
            <person name="Chiu R."/>
            <person name="Coutinho P.M."/>
            <person name="Feau N."/>
            <person name="Field M."/>
            <person name="Frey P."/>
            <person name="Gelhaye E."/>
            <person name="Goldberg J."/>
            <person name="Grabherr M.G."/>
            <person name="Kodira C.D."/>
            <person name="Kohler A."/>
            <person name="Kuees U."/>
            <person name="Lindquist E.A."/>
            <person name="Lucas S.M."/>
            <person name="Mago R."/>
            <person name="Mauceli E."/>
            <person name="Morin E."/>
            <person name="Murat C."/>
            <person name="Pangilinan J.L."/>
            <person name="Park R."/>
            <person name="Pearson M."/>
            <person name="Quesneville H."/>
            <person name="Rouhier N."/>
            <person name="Sakthikumar S."/>
            <person name="Salamov A.A."/>
            <person name="Schmutz J."/>
            <person name="Selles B."/>
            <person name="Shapiro H."/>
            <person name="Tanguay P."/>
            <person name="Tuskan G.A."/>
            <person name="Henrissat B."/>
            <person name="Van de Peer Y."/>
            <person name="Rouze P."/>
            <person name="Ellis J.G."/>
            <person name="Dodds P.N."/>
            <person name="Schein J.E."/>
            <person name="Zhong S."/>
            <person name="Hamelin R.C."/>
            <person name="Grigoriev I.V."/>
            <person name="Szabo L.J."/>
            <person name="Martin F."/>
        </authorList>
    </citation>
    <scope>NUCLEOTIDE SEQUENCE [LARGE SCALE GENOMIC DNA]</scope>
    <source>
        <strain evidence="16">98AG31 / pathotype 3-4-7</strain>
    </source>
</reference>
<dbReference type="AlphaFoldDB" id="F4RCL2"/>
<feature type="region of interest" description="Disordered" evidence="12">
    <location>
        <begin position="88"/>
        <end position="119"/>
    </location>
</feature>
<keyword evidence="4" id="KW-0645">Protease</keyword>
<evidence type="ECO:0000256" key="9">
    <source>
        <dbReference type="ARBA" id="ARBA00022807"/>
    </source>
</evidence>
<dbReference type="SUPFAM" id="SSF54236">
    <property type="entry name" value="Ubiquitin-like"/>
    <property type="match status" value="1"/>
</dbReference>
<accession>F4RCL2</accession>
<evidence type="ECO:0000256" key="8">
    <source>
        <dbReference type="ARBA" id="ARBA00022801"/>
    </source>
</evidence>
<dbReference type="SUPFAM" id="SSF54001">
    <property type="entry name" value="Cysteine proteinases"/>
    <property type="match status" value="1"/>
</dbReference>
<evidence type="ECO:0000256" key="7">
    <source>
        <dbReference type="ARBA" id="ARBA00022786"/>
    </source>
</evidence>
<dbReference type="GeneID" id="18932546"/>
<keyword evidence="6" id="KW-0863">Zinc-finger</keyword>
<feature type="compositionally biased region" description="Low complexity" evidence="12">
    <location>
        <begin position="88"/>
        <end position="113"/>
    </location>
</feature>
<dbReference type="OrthoDB" id="65596at2759"/>
<keyword evidence="9 11" id="KW-0788">Thiol protease</keyword>
<protein>
    <recommendedName>
        <fullName evidence="11">Ubiquitin thioesterase OTU</fullName>
        <ecNumber evidence="11">3.4.19.12</ecNumber>
    </recommendedName>
</protein>
<dbReference type="GO" id="GO:0036503">
    <property type="term" value="P:ERAD pathway"/>
    <property type="evidence" value="ECO:0007669"/>
    <property type="project" value="TreeGrafter"/>
</dbReference>
<keyword evidence="10" id="KW-0862">Zinc</keyword>
<proteinExistence type="predicted"/>
<dbReference type="Gene3D" id="3.10.20.90">
    <property type="entry name" value="Phosphatidylinositol 3-kinase Catalytic Subunit, Chain A, domain 1"/>
    <property type="match status" value="1"/>
</dbReference>
<keyword evidence="3 11" id="KW-0963">Cytoplasm</keyword>
<dbReference type="InterPro" id="IPR057766">
    <property type="entry name" value="Znf-C2H2_OTU1-like_C"/>
</dbReference>
<evidence type="ECO:0000256" key="5">
    <source>
        <dbReference type="ARBA" id="ARBA00022723"/>
    </source>
</evidence>
<evidence type="ECO:0000256" key="12">
    <source>
        <dbReference type="SAM" id="MobiDB-lite"/>
    </source>
</evidence>
<evidence type="ECO:0000256" key="10">
    <source>
        <dbReference type="ARBA" id="ARBA00022833"/>
    </source>
</evidence>
<dbReference type="GO" id="GO:0008270">
    <property type="term" value="F:zinc ion binding"/>
    <property type="evidence" value="ECO:0007669"/>
    <property type="project" value="UniProtKB-KW"/>
</dbReference>
<dbReference type="Gene3D" id="3.90.70.80">
    <property type="match status" value="1"/>
</dbReference>
<dbReference type="Pfam" id="PF21403">
    <property type="entry name" value="OTU1_UBXL"/>
    <property type="match status" value="1"/>
</dbReference>
<dbReference type="PROSITE" id="PS50802">
    <property type="entry name" value="OTU"/>
    <property type="match status" value="1"/>
</dbReference>
<dbReference type="PANTHER" id="PTHR13312">
    <property type="entry name" value="HIV-INDUCED PROTEIN-7-LIKE PROTEASE"/>
    <property type="match status" value="1"/>
</dbReference>
<comment type="subcellular location">
    <subcellularLocation>
        <location evidence="2 11">Cytoplasm</location>
    </subcellularLocation>
</comment>
<dbReference type="PROSITE" id="PS50053">
    <property type="entry name" value="UBIQUITIN_2"/>
    <property type="match status" value="1"/>
</dbReference>
<evidence type="ECO:0000313" key="16">
    <source>
        <dbReference type="Proteomes" id="UP000001072"/>
    </source>
</evidence>
<dbReference type="InterPro" id="IPR048857">
    <property type="entry name" value="OTU1_Ubl"/>
</dbReference>
<dbReference type="FunCoup" id="F4RCL2">
    <property type="interactions" value="222"/>
</dbReference>
<dbReference type="STRING" id="747676.F4RCL2"/>
<comment type="catalytic activity">
    <reaction evidence="1 11">
        <text>Thiol-dependent hydrolysis of ester, thioester, amide, peptide and isopeptide bonds formed by the C-terminal Gly of ubiquitin (a 76-residue protein attached to proteins as an intracellular targeting signal).</text>
        <dbReference type="EC" id="3.4.19.12"/>
    </reaction>
</comment>
<evidence type="ECO:0000256" key="1">
    <source>
        <dbReference type="ARBA" id="ARBA00000707"/>
    </source>
</evidence>
<dbReference type="InterPro" id="IPR003323">
    <property type="entry name" value="OTU_dom"/>
</dbReference>
<dbReference type="InterPro" id="IPR000626">
    <property type="entry name" value="Ubiquitin-like_dom"/>
</dbReference>
<dbReference type="Pfam" id="PF02338">
    <property type="entry name" value="OTU"/>
    <property type="match status" value="1"/>
</dbReference>
<comment type="function">
    <text evidence="11">Hydrolase that can remove conjugated ubiquitin from proteins and may therefore play an important regulatory role at the level of protein turnover by preventing degradation.</text>
</comment>
<dbReference type="VEuPathDB" id="FungiDB:MELLADRAFT_74313"/>
<dbReference type="GO" id="GO:0004843">
    <property type="term" value="F:cysteine-type deubiquitinase activity"/>
    <property type="evidence" value="ECO:0007669"/>
    <property type="project" value="UniProtKB-UniRule"/>
</dbReference>
<dbReference type="KEGG" id="mlr:MELLADRAFT_74313"/>
<evidence type="ECO:0000256" key="11">
    <source>
        <dbReference type="RuleBase" id="RU367104"/>
    </source>
</evidence>
<keyword evidence="7 11" id="KW-0833">Ubl conjugation pathway</keyword>
<evidence type="ECO:0000256" key="4">
    <source>
        <dbReference type="ARBA" id="ARBA00022670"/>
    </source>
</evidence>
<dbReference type="RefSeq" id="XP_007406997.1">
    <property type="nucleotide sequence ID" value="XM_007406935.1"/>
</dbReference>
<evidence type="ECO:0000256" key="6">
    <source>
        <dbReference type="ARBA" id="ARBA00022771"/>
    </source>
</evidence>